<feature type="compositionally biased region" description="Basic and acidic residues" evidence="1">
    <location>
        <begin position="84"/>
        <end position="93"/>
    </location>
</feature>
<gene>
    <name evidence="2" type="ORF">PGLA2088_LOCUS11184</name>
</gene>
<evidence type="ECO:0000256" key="1">
    <source>
        <dbReference type="SAM" id="MobiDB-lite"/>
    </source>
</evidence>
<organism evidence="2 3">
    <name type="scientific">Polarella glacialis</name>
    <name type="common">Dinoflagellate</name>
    <dbReference type="NCBI Taxonomy" id="89957"/>
    <lineage>
        <taxon>Eukaryota</taxon>
        <taxon>Sar</taxon>
        <taxon>Alveolata</taxon>
        <taxon>Dinophyceae</taxon>
        <taxon>Suessiales</taxon>
        <taxon>Suessiaceae</taxon>
        <taxon>Polarella</taxon>
    </lineage>
</organism>
<feature type="non-terminal residue" evidence="2">
    <location>
        <position position="311"/>
    </location>
</feature>
<dbReference type="AlphaFoldDB" id="A0A813IQ89"/>
<dbReference type="Proteomes" id="UP000626109">
    <property type="component" value="Unassembled WGS sequence"/>
</dbReference>
<protein>
    <submittedName>
        <fullName evidence="2">Uncharacterized protein</fullName>
    </submittedName>
</protein>
<proteinExistence type="predicted"/>
<reference evidence="2" key="1">
    <citation type="submission" date="2021-02" db="EMBL/GenBank/DDBJ databases">
        <authorList>
            <person name="Dougan E. K."/>
            <person name="Rhodes N."/>
            <person name="Thang M."/>
            <person name="Chan C."/>
        </authorList>
    </citation>
    <scope>NUCLEOTIDE SEQUENCE</scope>
</reference>
<feature type="region of interest" description="Disordered" evidence="1">
    <location>
        <begin position="49"/>
        <end position="117"/>
    </location>
</feature>
<feature type="non-terminal residue" evidence="2">
    <location>
        <position position="1"/>
    </location>
</feature>
<dbReference type="EMBL" id="CAJNNW010012807">
    <property type="protein sequence ID" value="CAE8654731.1"/>
    <property type="molecule type" value="Genomic_DNA"/>
</dbReference>
<accession>A0A813IQ89</accession>
<evidence type="ECO:0000313" key="3">
    <source>
        <dbReference type="Proteomes" id="UP000626109"/>
    </source>
</evidence>
<name>A0A813IQ89_POLGL</name>
<comment type="caution">
    <text evidence="2">The sequence shown here is derived from an EMBL/GenBank/DDBJ whole genome shotgun (WGS) entry which is preliminary data.</text>
</comment>
<feature type="compositionally biased region" description="Low complexity" evidence="1">
    <location>
        <begin position="72"/>
        <end position="82"/>
    </location>
</feature>
<evidence type="ECO:0000313" key="2">
    <source>
        <dbReference type="EMBL" id="CAE8654731.1"/>
    </source>
</evidence>
<sequence>VPASFELTPRGSAQAAARYARQQCQQRLQVVTTMRRCERLSPGEAFRPESAGVTYSASSSSYATPRRQLPQASRAIAASIRRPLLPDDERAEKQQAALEAEEQTALALSPSRNEEPHAALSGVQALPSHVKNLWAIYSPQQDLTDEGSHKSLVQFLTGTDEADVDDALEQELRQLRNGEDAIAYFAKHGEESDVQVIYCRRAKVAVGEFRPYDLLVVKDDELGSEYFMISPNGIVHVCPGRPSEHTTLASWMHQTMIFTVLVSMSFFRNYLVGKAYRRWHGEVRYQVYGLRRKRLSRRLFLAKPTFVRALT</sequence>
<feature type="compositionally biased region" description="Low complexity" evidence="1">
    <location>
        <begin position="54"/>
        <end position="64"/>
    </location>
</feature>
<feature type="compositionally biased region" description="Low complexity" evidence="1">
    <location>
        <begin position="94"/>
        <end position="108"/>
    </location>
</feature>